<dbReference type="Gene3D" id="3.40.309.10">
    <property type="entry name" value="Aldehyde Dehydrogenase, Chain A, domain 2"/>
    <property type="match status" value="1"/>
</dbReference>
<dbReference type="InterPro" id="IPR016161">
    <property type="entry name" value="Ald_DH/histidinol_DH"/>
</dbReference>
<proteinExistence type="inferred from homology"/>
<dbReference type="FunFam" id="3.40.605.10:FF:000007">
    <property type="entry name" value="NAD/NADP-dependent betaine aldehyde dehydrogenase"/>
    <property type="match status" value="1"/>
</dbReference>
<dbReference type="RefSeq" id="WP_059265939.1">
    <property type="nucleotide sequence ID" value="NZ_KQ948367.1"/>
</dbReference>
<dbReference type="CDD" id="cd07139">
    <property type="entry name" value="ALDH_AldA-Rv0768"/>
    <property type="match status" value="1"/>
</dbReference>
<name>A0A101PVT5_STRCK</name>
<evidence type="ECO:0000256" key="1">
    <source>
        <dbReference type="ARBA" id="ARBA00009986"/>
    </source>
</evidence>
<keyword evidence="7" id="KW-1185">Reference proteome</keyword>
<dbReference type="PROSITE" id="PS00687">
    <property type="entry name" value="ALDEHYDE_DEHYDR_GLU"/>
    <property type="match status" value="1"/>
</dbReference>
<dbReference type="AlphaFoldDB" id="A0A101PVT5"/>
<gene>
    <name evidence="6" type="ORF">AQJ11_35060</name>
</gene>
<sequence>MITYDKLYIGGRWTEPAKKDLLEVRSPHDRSLVGLAAEATKPDVDLAVDAARKAFDEGPWPRLSPAERQNVIARFNDLYAKRTEEIADLTTAENGSARWFTGWTAAALPQQTDAFLRAAAVLPWEEELPRTDGTPGRVLVRREPVGVVAAVIPWNAPHQSALVKIVPALLAGCTVVLKTSPENALVTLLLGEILTAAGVPEGVVSILPADRATSEYLISHPGIDKIAFTGSTGAGRTIAAIAGRQLKRVSLELGGKSAAVVLEDADLDAMAEGLKFLSFANNAEACVAHTRILVHRSRYDEAVARLKDLVESLTVGDPSDPATFIGPMVRADQQERVRSYIETGIREGARLVTGGPEVPAGLEDGYYVTPTLFADVDNSMRIAQEEIFGPVLVVIPFDDDDHAVRIANDSPYGLGGGVWTADEGRALEIARRIRTGTFSVNGAPFSFDAPFGGFKSSGIGREFGATGLTQYVEYKTVAV</sequence>
<feature type="active site" evidence="3">
    <location>
        <position position="252"/>
    </location>
</feature>
<comment type="caution">
    <text evidence="6">The sequence shown here is derived from an EMBL/GenBank/DDBJ whole genome shotgun (WGS) entry which is preliminary data.</text>
</comment>
<dbReference type="InterPro" id="IPR015590">
    <property type="entry name" value="Aldehyde_DH_dom"/>
</dbReference>
<accession>A0A101PVT5</accession>
<dbReference type="PANTHER" id="PTHR42804:SF1">
    <property type="entry name" value="ALDEHYDE DEHYDROGENASE-RELATED"/>
    <property type="match status" value="1"/>
</dbReference>
<dbReference type="Pfam" id="PF00171">
    <property type="entry name" value="Aldedh"/>
    <property type="match status" value="1"/>
</dbReference>
<evidence type="ECO:0000313" key="7">
    <source>
        <dbReference type="Proteomes" id="UP000053398"/>
    </source>
</evidence>
<dbReference type="InterPro" id="IPR029510">
    <property type="entry name" value="Ald_DH_CS_GLU"/>
</dbReference>
<dbReference type="EMBL" id="LMWP01000044">
    <property type="protein sequence ID" value="KUN18288.1"/>
    <property type="molecule type" value="Genomic_DNA"/>
</dbReference>
<evidence type="ECO:0000256" key="2">
    <source>
        <dbReference type="ARBA" id="ARBA00023002"/>
    </source>
</evidence>
<dbReference type="PANTHER" id="PTHR42804">
    <property type="entry name" value="ALDEHYDE DEHYDROGENASE"/>
    <property type="match status" value="1"/>
</dbReference>
<organism evidence="6 7">
    <name type="scientific">Streptomyces corchorusii</name>
    <name type="common">Streptomyces chibaensis</name>
    <dbReference type="NCBI Taxonomy" id="1903"/>
    <lineage>
        <taxon>Bacteria</taxon>
        <taxon>Bacillati</taxon>
        <taxon>Actinomycetota</taxon>
        <taxon>Actinomycetes</taxon>
        <taxon>Kitasatosporales</taxon>
        <taxon>Streptomycetaceae</taxon>
        <taxon>Streptomyces</taxon>
    </lineage>
</organism>
<evidence type="ECO:0000313" key="6">
    <source>
        <dbReference type="EMBL" id="KUN18288.1"/>
    </source>
</evidence>
<reference evidence="6 7" key="1">
    <citation type="submission" date="2015-10" db="EMBL/GenBank/DDBJ databases">
        <title>Draft genome sequence of Streptomyces corchorusii DSM 40340, type strain for the species Streptomyces corchorusii.</title>
        <authorList>
            <person name="Ruckert C."/>
            <person name="Winkler A."/>
            <person name="Kalinowski J."/>
            <person name="Kampfer P."/>
            <person name="Glaeser S."/>
        </authorList>
    </citation>
    <scope>NUCLEOTIDE SEQUENCE [LARGE SCALE GENOMIC DNA]</scope>
    <source>
        <strain evidence="6 7">DSM 40340</strain>
    </source>
</reference>
<dbReference type="SUPFAM" id="SSF53720">
    <property type="entry name" value="ALDH-like"/>
    <property type="match status" value="1"/>
</dbReference>
<keyword evidence="2 4" id="KW-0560">Oxidoreductase</keyword>
<feature type="domain" description="Aldehyde dehydrogenase" evidence="5">
    <location>
        <begin position="13"/>
        <end position="477"/>
    </location>
</feature>
<dbReference type="FunFam" id="3.40.309.10:FF:000012">
    <property type="entry name" value="Betaine aldehyde dehydrogenase"/>
    <property type="match status" value="1"/>
</dbReference>
<dbReference type="Proteomes" id="UP000053398">
    <property type="component" value="Unassembled WGS sequence"/>
</dbReference>
<protein>
    <submittedName>
        <fullName evidence="6">Aldehyde dehydrogenase</fullName>
    </submittedName>
</protein>
<evidence type="ECO:0000256" key="4">
    <source>
        <dbReference type="RuleBase" id="RU003345"/>
    </source>
</evidence>
<dbReference type="InterPro" id="IPR016162">
    <property type="entry name" value="Ald_DH_N"/>
</dbReference>
<evidence type="ECO:0000259" key="5">
    <source>
        <dbReference type="Pfam" id="PF00171"/>
    </source>
</evidence>
<dbReference type="Gene3D" id="3.40.605.10">
    <property type="entry name" value="Aldehyde Dehydrogenase, Chain A, domain 1"/>
    <property type="match status" value="1"/>
</dbReference>
<comment type="similarity">
    <text evidence="1 4">Belongs to the aldehyde dehydrogenase family.</text>
</comment>
<evidence type="ECO:0000256" key="3">
    <source>
        <dbReference type="PROSITE-ProRule" id="PRU10007"/>
    </source>
</evidence>
<dbReference type="GO" id="GO:0016620">
    <property type="term" value="F:oxidoreductase activity, acting on the aldehyde or oxo group of donors, NAD or NADP as acceptor"/>
    <property type="evidence" value="ECO:0007669"/>
    <property type="project" value="InterPro"/>
</dbReference>
<dbReference type="InterPro" id="IPR016163">
    <property type="entry name" value="Ald_DH_C"/>
</dbReference>